<reference evidence="4" key="1">
    <citation type="submission" date="2019-08" db="EMBL/GenBank/DDBJ databases">
        <authorList>
            <person name="Kucharzyk K."/>
            <person name="Murdoch R.W."/>
            <person name="Higgins S."/>
            <person name="Loffler F."/>
        </authorList>
    </citation>
    <scope>NUCLEOTIDE SEQUENCE</scope>
</reference>
<feature type="domain" description="Bacterial repeat" evidence="3">
    <location>
        <begin position="213"/>
        <end position="277"/>
    </location>
</feature>
<comment type="caution">
    <text evidence="4">The sequence shown here is derived from an EMBL/GenBank/DDBJ whole genome shotgun (WGS) entry which is preliminary data.</text>
</comment>
<dbReference type="Pfam" id="PF18203">
    <property type="entry name" value="IPTL-CTERM"/>
    <property type="match status" value="1"/>
</dbReference>
<proteinExistence type="predicted"/>
<evidence type="ECO:0000256" key="1">
    <source>
        <dbReference type="SAM" id="Phobius"/>
    </source>
</evidence>
<evidence type="ECO:0000259" key="3">
    <source>
        <dbReference type="Pfam" id="PF18998"/>
    </source>
</evidence>
<evidence type="ECO:0000259" key="2">
    <source>
        <dbReference type="Pfam" id="PF18203"/>
    </source>
</evidence>
<keyword evidence="1" id="KW-0472">Membrane</keyword>
<keyword evidence="1" id="KW-1133">Transmembrane helix</keyword>
<feature type="transmembrane region" description="Helical" evidence="1">
    <location>
        <begin position="285"/>
        <end position="305"/>
    </location>
</feature>
<dbReference type="Pfam" id="PF18998">
    <property type="entry name" value="Flg_new_2"/>
    <property type="match status" value="1"/>
</dbReference>
<sequence>MTKCASRFSVRLNAHVKRRTRRVFAPVLVSLGMCVFAGPCWAQATAVNFDDLACDGFIAIPPGYGGLGWMNGYCMGESLSAGTGYQPGTTSPTNVGLIGLETPTSSLTLYPASGVFTLYSGQFTAAWNDNLQLTIEGFQGATSVGTQTVTLSATEPTRVTFTGLLNVNKVVLTSSGGTPHAGYTPPTGGGGTHFAFDDLEYFLGMPRDISAIANPPAGGSISCTPNPVVDGGTAICTATANPDYTLADITGCTSVTDNTCTLSNVTEPAKVVANFKSTSVSPAPVPGLGVWGIACLSALATALGARRFRTRCR</sequence>
<keyword evidence="1" id="KW-0812">Transmembrane</keyword>
<dbReference type="InterPro" id="IPR026442">
    <property type="entry name" value="IPTL_CTERM"/>
</dbReference>
<feature type="domain" description="IPTL-CTERM protein sorting" evidence="2">
    <location>
        <begin position="283"/>
        <end position="309"/>
    </location>
</feature>
<evidence type="ECO:0000313" key="4">
    <source>
        <dbReference type="EMBL" id="MPM64473.1"/>
    </source>
</evidence>
<dbReference type="EMBL" id="VSSQ01019975">
    <property type="protein sequence ID" value="MPM64473.1"/>
    <property type="molecule type" value="Genomic_DNA"/>
</dbReference>
<dbReference type="AlphaFoldDB" id="A0A645BMG4"/>
<protein>
    <submittedName>
        <fullName evidence="4">Uncharacterized protein</fullName>
    </submittedName>
</protein>
<name>A0A645BMG4_9ZZZZ</name>
<accession>A0A645BMG4</accession>
<gene>
    <name evidence="4" type="ORF">SDC9_111359</name>
</gene>
<organism evidence="4">
    <name type="scientific">bioreactor metagenome</name>
    <dbReference type="NCBI Taxonomy" id="1076179"/>
    <lineage>
        <taxon>unclassified sequences</taxon>
        <taxon>metagenomes</taxon>
        <taxon>ecological metagenomes</taxon>
    </lineage>
</organism>
<dbReference type="InterPro" id="IPR044060">
    <property type="entry name" value="Bacterial_rp_domain"/>
</dbReference>